<accession>A0A0L1JLD0</accession>
<keyword evidence="3" id="KW-1185">Reference proteome</keyword>
<feature type="domain" description="YjiS-like" evidence="1">
    <location>
        <begin position="28"/>
        <end position="57"/>
    </location>
</feature>
<dbReference type="AlphaFoldDB" id="A0A0L1JLD0"/>
<name>A0A0L1JLD0_9RHOB</name>
<gene>
    <name evidence="2" type="ORF">ATO11_16135</name>
</gene>
<sequence length="72" mass="7948">MSRSILASTPAFARPAHRTGLLSRILMWQAVSRSRAQLARLDAAALADIGVSEHEARIEARRAAWDAPDHWS</sequence>
<evidence type="ECO:0000313" key="3">
    <source>
        <dbReference type="Proteomes" id="UP000036938"/>
    </source>
</evidence>
<dbReference type="InterPro" id="IPR009506">
    <property type="entry name" value="YjiS-like"/>
</dbReference>
<comment type="caution">
    <text evidence="2">The sequence shown here is derived from an EMBL/GenBank/DDBJ whole genome shotgun (WGS) entry which is preliminary data.</text>
</comment>
<dbReference type="RefSeq" id="WP_050531941.1">
    <property type="nucleotide sequence ID" value="NZ_AQQZ01000008.1"/>
</dbReference>
<dbReference type="STRING" id="1317121.ATO11_16135"/>
<reference evidence="2 3" key="1">
    <citation type="journal article" date="2015" name="Int. J. Syst. Evol. Microbiol.">
        <title>Aestuariivita atlantica sp. nov., isolated from deep sea sediment of the Atlantic Ocean.</title>
        <authorList>
            <person name="Li G."/>
            <person name="Lai Q."/>
            <person name="Du Y."/>
            <person name="Liu X."/>
            <person name="Sun F."/>
            <person name="Shao Z."/>
        </authorList>
    </citation>
    <scope>NUCLEOTIDE SEQUENCE [LARGE SCALE GENOMIC DNA]</scope>
    <source>
        <strain evidence="2 3">22II-S11-z3</strain>
    </source>
</reference>
<organism evidence="2 3">
    <name type="scientific">Pseudaestuariivita atlantica</name>
    <dbReference type="NCBI Taxonomy" id="1317121"/>
    <lineage>
        <taxon>Bacteria</taxon>
        <taxon>Pseudomonadati</taxon>
        <taxon>Pseudomonadota</taxon>
        <taxon>Alphaproteobacteria</taxon>
        <taxon>Rhodobacterales</taxon>
        <taxon>Paracoccaceae</taxon>
        <taxon>Pseudaestuariivita</taxon>
    </lineage>
</organism>
<dbReference type="EMBL" id="AQQZ01000008">
    <property type="protein sequence ID" value="KNG92556.1"/>
    <property type="molecule type" value="Genomic_DNA"/>
</dbReference>
<evidence type="ECO:0000313" key="2">
    <source>
        <dbReference type="EMBL" id="KNG92556.1"/>
    </source>
</evidence>
<evidence type="ECO:0000259" key="1">
    <source>
        <dbReference type="Pfam" id="PF06568"/>
    </source>
</evidence>
<dbReference type="Proteomes" id="UP000036938">
    <property type="component" value="Unassembled WGS sequence"/>
</dbReference>
<protein>
    <recommendedName>
        <fullName evidence="1">YjiS-like domain-containing protein</fullName>
    </recommendedName>
</protein>
<dbReference type="Pfam" id="PF06568">
    <property type="entry name" value="YjiS-like"/>
    <property type="match status" value="1"/>
</dbReference>
<proteinExistence type="predicted"/>